<dbReference type="InterPro" id="IPR003593">
    <property type="entry name" value="AAA+_ATPase"/>
</dbReference>
<dbReference type="Gene3D" id="3.40.50.300">
    <property type="entry name" value="P-loop containing nucleotide triphosphate hydrolases"/>
    <property type="match status" value="1"/>
</dbReference>
<keyword evidence="2" id="KW-0547">Nucleotide-binding</keyword>
<dbReference type="SMART" id="SM00382">
    <property type="entry name" value="AAA"/>
    <property type="match status" value="1"/>
</dbReference>
<dbReference type="Proteomes" id="UP001256588">
    <property type="component" value="Unassembled WGS sequence"/>
</dbReference>
<evidence type="ECO:0000256" key="3">
    <source>
        <dbReference type="ARBA" id="ARBA00022840"/>
    </source>
</evidence>
<dbReference type="Pfam" id="PF00005">
    <property type="entry name" value="ABC_tran"/>
    <property type="match status" value="1"/>
</dbReference>
<evidence type="ECO:0000256" key="5">
    <source>
        <dbReference type="ARBA" id="ARBA00037066"/>
    </source>
</evidence>
<dbReference type="InterPro" id="IPR003439">
    <property type="entry name" value="ABC_transporter-like_ATP-bd"/>
</dbReference>
<evidence type="ECO:0000313" key="7">
    <source>
        <dbReference type="EMBL" id="MDR7191400.1"/>
    </source>
</evidence>
<dbReference type="PROSITE" id="PS50893">
    <property type="entry name" value="ABC_TRANSPORTER_2"/>
    <property type="match status" value="1"/>
</dbReference>
<evidence type="ECO:0000259" key="6">
    <source>
        <dbReference type="PROSITE" id="PS50893"/>
    </source>
</evidence>
<keyword evidence="1" id="KW-0813">Transport</keyword>
<dbReference type="PANTHER" id="PTHR42794">
    <property type="entry name" value="HEMIN IMPORT ATP-BINDING PROTEIN HMUV"/>
    <property type="match status" value="1"/>
</dbReference>
<reference evidence="7 8" key="1">
    <citation type="submission" date="2023-07" db="EMBL/GenBank/DDBJ databases">
        <title>Sorghum-associated microbial communities from plants grown in Nebraska, USA.</title>
        <authorList>
            <person name="Schachtman D."/>
        </authorList>
    </citation>
    <scope>NUCLEOTIDE SEQUENCE [LARGE SCALE GENOMIC DNA]</scope>
    <source>
        <strain evidence="7 8">4099</strain>
    </source>
</reference>
<protein>
    <submittedName>
        <fullName evidence="7">Iron complex transport system ATP-binding protein</fullName>
    </submittedName>
</protein>
<keyword evidence="3 7" id="KW-0067">ATP-binding</keyword>
<dbReference type="CDD" id="cd03214">
    <property type="entry name" value="ABC_Iron-Siderophores_B12_Hemin"/>
    <property type="match status" value="1"/>
</dbReference>
<dbReference type="InterPro" id="IPR027417">
    <property type="entry name" value="P-loop_NTPase"/>
</dbReference>
<keyword evidence="8" id="KW-1185">Reference proteome</keyword>
<dbReference type="SUPFAM" id="SSF52540">
    <property type="entry name" value="P-loop containing nucleoside triphosphate hydrolases"/>
    <property type="match status" value="1"/>
</dbReference>
<organism evidence="7 8">
    <name type="scientific">Luteimonas terrae</name>
    <dbReference type="NCBI Taxonomy" id="1530191"/>
    <lineage>
        <taxon>Bacteria</taxon>
        <taxon>Pseudomonadati</taxon>
        <taxon>Pseudomonadota</taxon>
        <taxon>Gammaproteobacteria</taxon>
        <taxon>Lysobacterales</taxon>
        <taxon>Lysobacteraceae</taxon>
        <taxon>Luteimonas</taxon>
    </lineage>
</organism>
<accession>A0ABU1XRK8</accession>
<feature type="domain" description="ABC transporter" evidence="6">
    <location>
        <begin position="13"/>
        <end position="244"/>
    </location>
</feature>
<dbReference type="EMBL" id="JAVDWO010000001">
    <property type="protein sequence ID" value="MDR7191400.1"/>
    <property type="molecule type" value="Genomic_DNA"/>
</dbReference>
<evidence type="ECO:0000313" key="8">
    <source>
        <dbReference type="Proteomes" id="UP001256588"/>
    </source>
</evidence>
<comment type="function">
    <text evidence="5">Part of the ABC transporter complex HmuTUV involved in hemin import. Responsible for energy coupling to the transport system.</text>
</comment>
<comment type="caution">
    <text evidence="7">The sequence shown here is derived from an EMBL/GenBank/DDBJ whole genome shotgun (WGS) entry which is preliminary data.</text>
</comment>
<evidence type="ECO:0000256" key="2">
    <source>
        <dbReference type="ARBA" id="ARBA00022741"/>
    </source>
</evidence>
<keyword evidence="4" id="KW-1278">Translocase</keyword>
<dbReference type="PANTHER" id="PTHR42794:SF1">
    <property type="entry name" value="HEMIN IMPORT ATP-BINDING PROTEIN HMUV"/>
    <property type="match status" value="1"/>
</dbReference>
<gene>
    <name evidence="7" type="ORF">J2W68_000102</name>
</gene>
<proteinExistence type="predicted"/>
<name>A0ABU1XRK8_9GAMM</name>
<evidence type="ECO:0000256" key="4">
    <source>
        <dbReference type="ARBA" id="ARBA00022967"/>
    </source>
</evidence>
<sequence length="267" mass="28292">MSHDAADLAQDVLALDGVSVRIDGRAILDAIDLRFARGTLTALVGPNGAGKSTLLAVASGDLVPAAGRVRLSGAELRDWKARPLARERSVLPQDHAVRFGFSVREVVAMGRLPHAPDPDADGRIVDAALTSADVMHFEGRDVQTLSGGEASRTAFARVLAQTTPVVFLDEPTAALDLQHQESVLRIARGLADDGACVIVVLHDLNLAAGHADRIVMLQDGRVAADGSPREVLTRATIERVYAQPVLVLEHPTRGVPLVVSDDPRADD</sequence>
<dbReference type="GO" id="GO:0005524">
    <property type="term" value="F:ATP binding"/>
    <property type="evidence" value="ECO:0007669"/>
    <property type="project" value="UniProtKB-KW"/>
</dbReference>
<evidence type="ECO:0000256" key="1">
    <source>
        <dbReference type="ARBA" id="ARBA00022448"/>
    </source>
</evidence>
<dbReference type="NCBIfam" id="NF010068">
    <property type="entry name" value="PRK13548.1"/>
    <property type="match status" value="1"/>
</dbReference>
<dbReference type="RefSeq" id="WP_310231557.1">
    <property type="nucleotide sequence ID" value="NZ_JAVDWO010000001.1"/>
</dbReference>